<dbReference type="SUPFAM" id="SSF53756">
    <property type="entry name" value="UDP-Glycosyltransferase/glycogen phosphorylase"/>
    <property type="match status" value="1"/>
</dbReference>
<dbReference type="PANTHER" id="PTHR45947:SF3">
    <property type="entry name" value="SULFOQUINOVOSYL TRANSFERASE SQD2"/>
    <property type="match status" value="1"/>
</dbReference>
<feature type="transmembrane region" description="Helical" evidence="1">
    <location>
        <begin position="141"/>
        <end position="162"/>
    </location>
</feature>
<feature type="domain" description="Glycosyl transferase family 1" evidence="2">
    <location>
        <begin position="247"/>
        <end position="403"/>
    </location>
</feature>
<evidence type="ECO:0000313" key="4">
    <source>
        <dbReference type="EMBL" id="OGH84082.1"/>
    </source>
</evidence>
<dbReference type="AlphaFoldDB" id="A0A1F6NJL9"/>
<organism evidence="4 5">
    <name type="scientific">Candidatus Magasanikbacteria bacterium RIFOXYB1_FULL_40_15</name>
    <dbReference type="NCBI Taxonomy" id="1798697"/>
    <lineage>
        <taxon>Bacteria</taxon>
        <taxon>Candidatus Magasanikiibacteriota</taxon>
    </lineage>
</organism>
<proteinExistence type="predicted"/>
<dbReference type="Proteomes" id="UP000176300">
    <property type="component" value="Unassembled WGS sequence"/>
</dbReference>
<evidence type="ECO:0000259" key="3">
    <source>
        <dbReference type="Pfam" id="PF13439"/>
    </source>
</evidence>
<feature type="domain" description="Glycosyltransferase subfamily 4-like N-terminal" evidence="3">
    <location>
        <begin position="49"/>
        <end position="219"/>
    </location>
</feature>
<protein>
    <recommendedName>
        <fullName evidence="6">Glycosyltransferase subfamily 4-like N-terminal domain-containing protein</fullName>
    </recommendedName>
</protein>
<reference evidence="4 5" key="1">
    <citation type="journal article" date="2016" name="Nat. Commun.">
        <title>Thousands of microbial genomes shed light on interconnected biogeochemical processes in an aquifer system.</title>
        <authorList>
            <person name="Anantharaman K."/>
            <person name="Brown C.T."/>
            <person name="Hug L.A."/>
            <person name="Sharon I."/>
            <person name="Castelle C.J."/>
            <person name="Probst A.J."/>
            <person name="Thomas B.C."/>
            <person name="Singh A."/>
            <person name="Wilkins M.J."/>
            <person name="Karaoz U."/>
            <person name="Brodie E.L."/>
            <person name="Williams K.H."/>
            <person name="Hubbard S.S."/>
            <person name="Banfield J.F."/>
        </authorList>
    </citation>
    <scope>NUCLEOTIDE SEQUENCE [LARGE SCALE GENOMIC DNA]</scope>
</reference>
<dbReference type="Pfam" id="PF13439">
    <property type="entry name" value="Glyco_transf_4"/>
    <property type="match status" value="1"/>
</dbReference>
<comment type="caution">
    <text evidence="4">The sequence shown here is derived from an EMBL/GenBank/DDBJ whole genome shotgun (WGS) entry which is preliminary data.</text>
</comment>
<name>A0A1F6NJL9_9BACT</name>
<dbReference type="EMBL" id="MFQS01000003">
    <property type="protein sequence ID" value="OGH84082.1"/>
    <property type="molecule type" value="Genomic_DNA"/>
</dbReference>
<dbReference type="InterPro" id="IPR028098">
    <property type="entry name" value="Glyco_trans_4-like_N"/>
</dbReference>
<dbReference type="Pfam" id="PF00534">
    <property type="entry name" value="Glycos_transf_1"/>
    <property type="match status" value="1"/>
</dbReference>
<dbReference type="InterPro" id="IPR050194">
    <property type="entry name" value="Glycosyltransferase_grp1"/>
</dbReference>
<feature type="transmembrane region" description="Helical" evidence="1">
    <location>
        <begin position="12"/>
        <end position="29"/>
    </location>
</feature>
<evidence type="ECO:0000313" key="5">
    <source>
        <dbReference type="Proteomes" id="UP000176300"/>
    </source>
</evidence>
<dbReference type="CDD" id="cd03808">
    <property type="entry name" value="GT4_CapM-like"/>
    <property type="match status" value="1"/>
</dbReference>
<accession>A0A1F6NJL9</accession>
<evidence type="ECO:0000256" key="1">
    <source>
        <dbReference type="SAM" id="Phobius"/>
    </source>
</evidence>
<dbReference type="GO" id="GO:0016758">
    <property type="term" value="F:hexosyltransferase activity"/>
    <property type="evidence" value="ECO:0007669"/>
    <property type="project" value="TreeGrafter"/>
</dbReference>
<evidence type="ECO:0000259" key="2">
    <source>
        <dbReference type="Pfam" id="PF00534"/>
    </source>
</evidence>
<keyword evidence="1" id="KW-1133">Transmembrane helix</keyword>
<sequence length="430" mass="49188">MATTNKNSLFFSFFNIFLTLIFIYFNIILQDNMNKNKPKILYIITQGHWGGAQKYVFDLATALADDFDITVAVGEPNNLPDLQKKLLGNNKIKLIQLNFLQRNISPIKDFLALLEIRNLYKKIKPDIVHLNSTKAGILGSLATYLLSHISYLLIYTVHGWVFNEPMNNLKKKLYIFLEKLTARKKDKIIVLSEDEKNIGMNKLKISERKLEIIPVGIELPKQTLSRDEARKEILRLATLAQDDKIQNWADSYIIGTIANFYPTKNLTMLIEAINLAKDKLNNFHAIIIGDGPEREKLQLTISNKQLTNYVHLTGFIPNASQYLPAFDVFVLPSKKEGLPYTILEAKLNKVPIIATDVGAIKDIITNKKTGLLVSPENTEKMADALIYAYYNQKEMLSMTETTQNKNLFQYLKNNMILKTKDVYQKYSIKS</sequence>
<dbReference type="STRING" id="1798697.A2373_02945"/>
<dbReference type="Gene3D" id="3.40.50.2000">
    <property type="entry name" value="Glycogen Phosphorylase B"/>
    <property type="match status" value="2"/>
</dbReference>
<evidence type="ECO:0008006" key="6">
    <source>
        <dbReference type="Google" id="ProtNLM"/>
    </source>
</evidence>
<dbReference type="PANTHER" id="PTHR45947">
    <property type="entry name" value="SULFOQUINOVOSYL TRANSFERASE SQD2"/>
    <property type="match status" value="1"/>
</dbReference>
<keyword evidence="1" id="KW-0812">Transmembrane</keyword>
<keyword evidence="1" id="KW-0472">Membrane</keyword>
<dbReference type="InterPro" id="IPR001296">
    <property type="entry name" value="Glyco_trans_1"/>
</dbReference>
<gene>
    <name evidence="4" type="ORF">A2373_02945</name>
</gene>